<evidence type="ECO:0000313" key="4">
    <source>
        <dbReference type="Proteomes" id="UP000249616"/>
    </source>
</evidence>
<proteinExistence type="predicted"/>
<feature type="compositionally biased region" description="Low complexity" evidence="1">
    <location>
        <begin position="183"/>
        <end position="192"/>
    </location>
</feature>
<sequence length="243" mass="25210">MWWKDSRRELAALAAVLAAALALLMGSAPVASAGGPTSVLIVSPESTRTAALYSTDEEYDRLQQLLGEPSTATAVKPPEADLSRARLINVTWMVHDVSPWRYDQVYPSSEDGKVWIHTSRNLPDTVNGVWHRAERPAELRTLLEGLGVLGPAAEKGSGGVLPQDGPSQESAAGDGAGSGASGGEAAASPTGAAAAGAGSGWWWALPGAAAGAVLALVLRPFAGRVPLGRLRPEPGPRQELRDI</sequence>
<dbReference type="AlphaFoldDB" id="A0A2Z4JB88"/>
<dbReference type="InterPro" id="IPR006311">
    <property type="entry name" value="TAT_signal"/>
</dbReference>
<gene>
    <name evidence="3" type="ORF">DN051_16205</name>
</gene>
<evidence type="ECO:0000313" key="3">
    <source>
        <dbReference type="EMBL" id="AWW42492.1"/>
    </source>
</evidence>
<keyword evidence="2" id="KW-0732">Signal</keyword>
<dbReference type="PROSITE" id="PS51318">
    <property type="entry name" value="TAT"/>
    <property type="match status" value="1"/>
</dbReference>
<accession>A0A2Z4JB88</accession>
<evidence type="ECO:0000256" key="2">
    <source>
        <dbReference type="SAM" id="SignalP"/>
    </source>
</evidence>
<protein>
    <submittedName>
        <fullName evidence="3">Uncharacterized protein</fullName>
    </submittedName>
</protein>
<dbReference type="EMBL" id="CP030073">
    <property type="protein sequence ID" value="AWW42492.1"/>
    <property type="molecule type" value="Genomic_DNA"/>
</dbReference>
<name>A0A2Z4JB88_9ACTN</name>
<reference evidence="3 4" key="1">
    <citation type="journal article" date="2019" name="Int. J. Syst. Evol. Microbiol.">
        <title>Streptomyces cadmiisoli sp. nov., a novel actinomycete isolated from cadmium-contaminated soil.</title>
        <authorList>
            <person name="Li K."/>
            <person name="Tang X."/>
            <person name="Zhao J."/>
            <person name="Guo Y."/>
            <person name="Tang Y."/>
            <person name="Gao J."/>
        </authorList>
    </citation>
    <scope>NUCLEOTIDE SEQUENCE [LARGE SCALE GENOMIC DNA]</scope>
    <source>
        <strain evidence="3 4">ZFG47</strain>
    </source>
</reference>
<dbReference type="Proteomes" id="UP000249616">
    <property type="component" value="Chromosome"/>
</dbReference>
<keyword evidence="4" id="KW-1185">Reference proteome</keyword>
<evidence type="ECO:0000256" key="1">
    <source>
        <dbReference type="SAM" id="MobiDB-lite"/>
    </source>
</evidence>
<dbReference type="KEGG" id="scad:DN051_16205"/>
<feature type="chain" id="PRO_5016255513" evidence="2">
    <location>
        <begin position="34"/>
        <end position="243"/>
    </location>
</feature>
<feature type="region of interest" description="Disordered" evidence="1">
    <location>
        <begin position="154"/>
        <end position="192"/>
    </location>
</feature>
<organism evidence="3 4">
    <name type="scientific">Streptomyces cadmiisoli</name>
    <dbReference type="NCBI Taxonomy" id="2184053"/>
    <lineage>
        <taxon>Bacteria</taxon>
        <taxon>Bacillati</taxon>
        <taxon>Actinomycetota</taxon>
        <taxon>Actinomycetes</taxon>
        <taxon>Kitasatosporales</taxon>
        <taxon>Streptomycetaceae</taxon>
        <taxon>Streptomyces</taxon>
        <taxon>Streptomyces aurantiacus group</taxon>
    </lineage>
</organism>
<feature type="signal peptide" evidence="2">
    <location>
        <begin position="1"/>
        <end position="33"/>
    </location>
</feature>